<evidence type="ECO:0000313" key="7">
    <source>
        <dbReference type="Proteomes" id="UP000553706"/>
    </source>
</evidence>
<protein>
    <submittedName>
        <fullName evidence="6">Formate hydrogenlyase subunit 4</fullName>
    </submittedName>
</protein>
<dbReference type="InterPro" id="IPR052561">
    <property type="entry name" value="ComplexI_Subunit1"/>
</dbReference>
<feature type="transmembrane region" description="Helical" evidence="5">
    <location>
        <begin position="138"/>
        <end position="161"/>
    </location>
</feature>
<gene>
    <name evidence="6" type="ORF">HNP71_002239</name>
</gene>
<comment type="caution">
    <text evidence="6">The sequence shown here is derived from an EMBL/GenBank/DDBJ whole genome shotgun (WGS) entry which is preliminary data.</text>
</comment>
<keyword evidence="4 5" id="KW-0472">Membrane</keyword>
<reference evidence="6 7" key="1">
    <citation type="submission" date="2020-08" db="EMBL/GenBank/DDBJ databases">
        <title>Genomic Encyclopedia of Type Strains, Phase IV (KMG-IV): sequencing the most valuable type-strain genomes for metagenomic binning, comparative biology and taxonomic classification.</title>
        <authorList>
            <person name="Goeker M."/>
        </authorList>
    </citation>
    <scope>NUCLEOTIDE SEQUENCE [LARGE SCALE GENOMIC DNA]</scope>
    <source>
        <strain evidence="6 7">DSM 27026</strain>
    </source>
</reference>
<comment type="subcellular location">
    <subcellularLocation>
        <location evidence="1">Membrane</location>
        <topology evidence="1">Multi-pass membrane protein</topology>
    </subcellularLocation>
</comment>
<dbReference type="PANTHER" id="PTHR43359:SF1">
    <property type="entry name" value="FORMATE HYDROGENLYASE SUBUNIT 4-RELATED"/>
    <property type="match status" value="1"/>
</dbReference>
<evidence type="ECO:0000256" key="5">
    <source>
        <dbReference type="SAM" id="Phobius"/>
    </source>
</evidence>
<feature type="transmembrane region" description="Helical" evidence="5">
    <location>
        <begin position="75"/>
        <end position="97"/>
    </location>
</feature>
<dbReference type="Proteomes" id="UP000553706">
    <property type="component" value="Unassembled WGS sequence"/>
</dbReference>
<organism evidence="6 7">
    <name type="scientific">Acidocella aromatica</name>
    <dbReference type="NCBI Taxonomy" id="1303579"/>
    <lineage>
        <taxon>Bacteria</taxon>
        <taxon>Pseudomonadati</taxon>
        <taxon>Pseudomonadota</taxon>
        <taxon>Alphaproteobacteria</taxon>
        <taxon>Acetobacterales</taxon>
        <taxon>Acidocellaceae</taxon>
        <taxon>Acidocella</taxon>
    </lineage>
</organism>
<dbReference type="InterPro" id="IPR001694">
    <property type="entry name" value="NADH_UbQ_OxRdtase_su1/FPO"/>
</dbReference>
<keyword evidence="6" id="KW-0456">Lyase</keyword>
<dbReference type="EMBL" id="JACHFJ010000011">
    <property type="protein sequence ID" value="MBB5373972.1"/>
    <property type="molecule type" value="Genomic_DNA"/>
</dbReference>
<feature type="transmembrane region" description="Helical" evidence="5">
    <location>
        <begin position="298"/>
        <end position="319"/>
    </location>
</feature>
<proteinExistence type="predicted"/>
<evidence type="ECO:0000313" key="6">
    <source>
        <dbReference type="EMBL" id="MBB5373972.1"/>
    </source>
</evidence>
<evidence type="ECO:0000256" key="3">
    <source>
        <dbReference type="ARBA" id="ARBA00022989"/>
    </source>
</evidence>
<dbReference type="GO" id="GO:0005886">
    <property type="term" value="C:plasma membrane"/>
    <property type="evidence" value="ECO:0007669"/>
    <property type="project" value="TreeGrafter"/>
</dbReference>
<feature type="transmembrane region" description="Helical" evidence="5">
    <location>
        <begin position="103"/>
        <end position="126"/>
    </location>
</feature>
<accession>A0A840VUW5</accession>
<feature type="transmembrane region" description="Helical" evidence="5">
    <location>
        <begin position="173"/>
        <end position="193"/>
    </location>
</feature>
<keyword evidence="3 5" id="KW-1133">Transmembrane helix</keyword>
<dbReference type="PANTHER" id="PTHR43359">
    <property type="entry name" value="FORMATE HYDROGENLYASE SUBUNIT 4"/>
    <property type="match status" value="1"/>
</dbReference>
<keyword evidence="2 5" id="KW-0812">Transmembrane</keyword>
<evidence type="ECO:0000256" key="4">
    <source>
        <dbReference type="ARBA" id="ARBA00023136"/>
    </source>
</evidence>
<keyword evidence="7" id="KW-1185">Reference proteome</keyword>
<name>A0A840VUW5_9PROT</name>
<dbReference type="GO" id="GO:0016829">
    <property type="term" value="F:lyase activity"/>
    <property type="evidence" value="ECO:0007669"/>
    <property type="project" value="UniProtKB-KW"/>
</dbReference>
<dbReference type="AlphaFoldDB" id="A0A840VUW5"/>
<evidence type="ECO:0000256" key="2">
    <source>
        <dbReference type="ARBA" id="ARBA00022692"/>
    </source>
</evidence>
<dbReference type="RefSeq" id="WP_183266993.1">
    <property type="nucleotide sequence ID" value="NZ_JACHFJ010000011.1"/>
</dbReference>
<sequence>MLLNFLLRLIATMLHVGLTFALAPLVMGVVTTLRAWVLGRRGPPVVQPYRDLYKLLRKSTLVPETASQLFSAWPLACALSIAVAAMLVPGFCTGLLTAPLSDFVTIMGLLALARAATMLGGLETGFGFGGAGAAREALYGVFAEGALLVVLLGFGLLAHGVTVDGIAVAFDTQHIGISVSLGFALAAMLAVALTETGRIPTDNPAGHLELAMVHEAMLLEYSGRNLLLLNYAAMLRLLLWMSLIGSIFLPFGMARATDILSWPGGLVLWLVKLAAMSAVLPVFEVSSAKMRVFRVPEFLGVAMLLGMLAAIFLFVAARIGA</sequence>
<feature type="transmembrane region" description="Helical" evidence="5">
    <location>
        <begin position="227"/>
        <end position="254"/>
    </location>
</feature>
<evidence type="ECO:0000256" key="1">
    <source>
        <dbReference type="ARBA" id="ARBA00004141"/>
    </source>
</evidence>
<feature type="transmembrane region" description="Helical" evidence="5">
    <location>
        <begin position="6"/>
        <end position="33"/>
    </location>
</feature>
<feature type="transmembrane region" description="Helical" evidence="5">
    <location>
        <begin position="266"/>
        <end position="286"/>
    </location>
</feature>
<dbReference type="Pfam" id="PF00146">
    <property type="entry name" value="NADHdh"/>
    <property type="match status" value="1"/>
</dbReference>